<evidence type="ECO:0000259" key="12">
    <source>
        <dbReference type="PROSITE" id="PS50234"/>
    </source>
</evidence>
<dbReference type="FunFam" id="3.40.50.300:FF:000142">
    <property type="entry name" value="Midasin"/>
    <property type="match status" value="1"/>
</dbReference>
<accession>A0A420HY52</accession>
<feature type="compositionally biased region" description="Basic and acidic residues" evidence="11">
    <location>
        <begin position="4204"/>
        <end position="4220"/>
    </location>
</feature>
<feature type="compositionally biased region" description="Polar residues" evidence="11">
    <location>
        <begin position="4396"/>
        <end position="4410"/>
    </location>
</feature>
<keyword evidence="8 10" id="KW-0143">Chaperone</keyword>
<keyword evidence="6 10" id="KW-0547">Nucleotide-binding</keyword>
<feature type="compositionally biased region" description="Basic and acidic residues" evidence="11">
    <location>
        <begin position="4334"/>
        <end position="4349"/>
    </location>
</feature>
<protein>
    <recommendedName>
        <fullName evidence="4 10">Midasin</fullName>
    </recommendedName>
</protein>
<dbReference type="Pfam" id="PF17867">
    <property type="entry name" value="AAA_lid_7"/>
    <property type="match status" value="3"/>
</dbReference>
<dbReference type="Pfam" id="PF07728">
    <property type="entry name" value="AAA_5"/>
    <property type="match status" value="9"/>
</dbReference>
<dbReference type="SUPFAM" id="SSF52540">
    <property type="entry name" value="P-loop containing nucleoside triphosphate hydrolases"/>
    <property type="match status" value="6"/>
</dbReference>
<dbReference type="FunFam" id="3.40.50.300:FF:001368">
    <property type="entry name" value="Midasin"/>
    <property type="match status" value="1"/>
</dbReference>
<evidence type="ECO:0000256" key="9">
    <source>
        <dbReference type="ARBA" id="ARBA00023242"/>
    </source>
</evidence>
<feature type="region of interest" description="Disordered" evidence="11">
    <location>
        <begin position="4035"/>
        <end position="4063"/>
    </location>
</feature>
<feature type="compositionally biased region" description="Acidic residues" evidence="11">
    <location>
        <begin position="4235"/>
        <end position="4252"/>
    </location>
</feature>
<evidence type="ECO:0000256" key="5">
    <source>
        <dbReference type="ARBA" id="ARBA00022553"/>
    </source>
</evidence>
<dbReference type="SUPFAM" id="SSF53300">
    <property type="entry name" value="vWA-like"/>
    <property type="match status" value="1"/>
</dbReference>
<dbReference type="InterPro" id="IPR003593">
    <property type="entry name" value="AAA+_ATPase"/>
</dbReference>
<comment type="similarity">
    <text evidence="3 10">Belongs to the midasin family.</text>
</comment>
<comment type="subcellular location">
    <subcellularLocation>
        <location evidence="1">Nucleus</location>
        <location evidence="1">Nucleolus</location>
    </subcellularLocation>
    <subcellularLocation>
        <location evidence="2">Nucleus</location>
        <location evidence="2">Nucleoplasm</location>
    </subcellularLocation>
</comment>
<dbReference type="InterPro" id="IPR027417">
    <property type="entry name" value="P-loop_NTPase"/>
</dbReference>
<dbReference type="SMART" id="SM00382">
    <property type="entry name" value="AAA"/>
    <property type="match status" value="6"/>
</dbReference>
<dbReference type="PROSITE" id="PS50234">
    <property type="entry name" value="VWFA"/>
    <property type="match status" value="1"/>
</dbReference>
<dbReference type="EMBL" id="MCBR01014801">
    <property type="protein sequence ID" value="RKF62385.1"/>
    <property type="molecule type" value="Genomic_DNA"/>
</dbReference>
<dbReference type="InterPro" id="IPR048617">
    <property type="entry name" value="MDN1_AAA_lid_4"/>
</dbReference>
<dbReference type="PIRSF" id="PIRSF010340">
    <property type="entry name" value="Midasin"/>
    <property type="match status" value="1"/>
</dbReference>
<feature type="compositionally biased region" description="Acidic residues" evidence="11">
    <location>
        <begin position="4517"/>
        <end position="4526"/>
    </location>
</feature>
<dbReference type="InterPro" id="IPR040848">
    <property type="entry name" value="AAA_lid_7"/>
</dbReference>
<dbReference type="InterPro" id="IPR002035">
    <property type="entry name" value="VWF_A"/>
</dbReference>
<dbReference type="GO" id="GO:0030687">
    <property type="term" value="C:preribosome, large subunit precursor"/>
    <property type="evidence" value="ECO:0007669"/>
    <property type="project" value="TreeGrafter"/>
</dbReference>
<dbReference type="GO" id="GO:0000027">
    <property type="term" value="P:ribosomal large subunit assembly"/>
    <property type="evidence" value="ECO:0007669"/>
    <property type="project" value="InterPro"/>
</dbReference>
<feature type="compositionally biased region" description="Acidic residues" evidence="11">
    <location>
        <begin position="4362"/>
        <end position="4371"/>
    </location>
</feature>
<dbReference type="Gene3D" id="3.40.50.300">
    <property type="entry name" value="P-loop containing nucleotide triphosphate hydrolases"/>
    <property type="match status" value="7"/>
</dbReference>
<dbReference type="InterPro" id="IPR012099">
    <property type="entry name" value="Midasin"/>
</dbReference>
<dbReference type="Pfam" id="PF17865">
    <property type="entry name" value="AAA_lid_5"/>
    <property type="match status" value="1"/>
</dbReference>
<dbReference type="InterPro" id="IPR011704">
    <property type="entry name" value="ATPase_dyneun-rel_AAA"/>
</dbReference>
<gene>
    <name evidence="13" type="ORF">GcC1_148007</name>
</gene>
<comment type="function">
    <text evidence="10">Nuclear chaperone required for maturation and nuclear export of pre-60S ribosome subunits.</text>
</comment>
<feature type="domain" description="VWFA" evidence="12">
    <location>
        <begin position="4666"/>
        <end position="4864"/>
    </location>
</feature>
<evidence type="ECO:0000256" key="4">
    <source>
        <dbReference type="ARBA" id="ARBA00017143"/>
    </source>
</evidence>
<feature type="region of interest" description="Disordered" evidence="11">
    <location>
        <begin position="4514"/>
        <end position="4538"/>
    </location>
</feature>
<evidence type="ECO:0000256" key="10">
    <source>
        <dbReference type="PIRNR" id="PIRNR010340"/>
    </source>
</evidence>
<dbReference type="GO" id="GO:0000055">
    <property type="term" value="P:ribosomal large subunit export from nucleus"/>
    <property type="evidence" value="ECO:0007669"/>
    <property type="project" value="TreeGrafter"/>
</dbReference>
<dbReference type="FunFam" id="3.40.50.300:FF:000582">
    <property type="entry name" value="Midasin"/>
    <property type="match status" value="1"/>
</dbReference>
<dbReference type="Pfam" id="PF21108">
    <property type="entry name" value="MDN1_4th"/>
    <property type="match status" value="1"/>
</dbReference>
<dbReference type="GO" id="GO:0016887">
    <property type="term" value="F:ATP hydrolysis activity"/>
    <property type="evidence" value="ECO:0007669"/>
    <property type="project" value="InterPro"/>
</dbReference>
<feature type="compositionally biased region" description="Acidic residues" evidence="11">
    <location>
        <begin position="4323"/>
        <end position="4333"/>
    </location>
</feature>
<comment type="caution">
    <text evidence="13">The sequence shown here is derived from an EMBL/GenBank/DDBJ whole genome shotgun (WGS) entry which is preliminary data.</text>
</comment>
<keyword evidence="9 10" id="KW-0539">Nucleus</keyword>
<name>A0A420HY52_9PEZI</name>
<dbReference type="OrthoDB" id="5186at2759"/>
<dbReference type="InterPro" id="IPR041190">
    <property type="entry name" value="Midasin_AAA_lid_5"/>
</dbReference>
<keyword evidence="5" id="KW-0597">Phosphoprotein</keyword>
<evidence type="ECO:0000256" key="1">
    <source>
        <dbReference type="ARBA" id="ARBA00004604"/>
    </source>
</evidence>
<dbReference type="CDD" id="cd00009">
    <property type="entry name" value="AAA"/>
    <property type="match status" value="2"/>
</dbReference>
<dbReference type="GO" id="GO:0005730">
    <property type="term" value="C:nucleolus"/>
    <property type="evidence" value="ECO:0007669"/>
    <property type="project" value="UniProtKB-SubCell"/>
</dbReference>
<evidence type="ECO:0000256" key="2">
    <source>
        <dbReference type="ARBA" id="ARBA00004642"/>
    </source>
</evidence>
<dbReference type="GO" id="GO:0005654">
    <property type="term" value="C:nucleoplasm"/>
    <property type="evidence" value="ECO:0007669"/>
    <property type="project" value="UniProtKB-SubCell"/>
</dbReference>
<reference evidence="13 14" key="1">
    <citation type="journal article" date="2018" name="BMC Genomics">
        <title>Comparative genome analyses reveal sequence features reflecting distinct modes of host-adaptation between dicot and monocot powdery mildew.</title>
        <authorList>
            <person name="Wu Y."/>
            <person name="Ma X."/>
            <person name="Pan Z."/>
            <person name="Kale S.D."/>
            <person name="Song Y."/>
            <person name="King H."/>
            <person name="Zhang Q."/>
            <person name="Presley C."/>
            <person name="Deng X."/>
            <person name="Wei C.I."/>
            <person name="Xiao S."/>
        </authorList>
    </citation>
    <scope>NUCLEOTIDE SEQUENCE [LARGE SCALE GENOMIC DNA]</scope>
    <source>
        <strain evidence="13">UCSC1</strain>
    </source>
</reference>
<dbReference type="FunFam" id="3.40.50.300:FF:000712">
    <property type="entry name" value="Midasin"/>
    <property type="match status" value="1"/>
</dbReference>
<keyword evidence="7 10" id="KW-0067">ATP-binding</keyword>
<sequence length="4877" mass="553683">MDICGSSWVEATGNTLEELPAEIQKIILIRNEPQFLNTLAVTALQPKYTSELFAKFAPVFADTCARWTENTCNKNCIIAAFARILPLAPQLVVFLEKYIDLKDKRENFIEISCVKDDAENIHGLLELQQILLAMWRLLNFDRRIFSRLIEGTKVQSLFQHSNLAVRYLAVRVFCQLMSVADSKLEEMILKIVGREIIQGDFDGYSKDLIFLSLLEESRLREVAKQAKYSNSTVFGLNDCNLTHLTSQVSRHGGILLPRPNGLPKFSSKIVQTATTSLNMERLAASLLSSSPILLYGLPGSGKTLLVNDFAREFGEESNMVKLHLNEQTDVKMLIGLYTTGSTPGTFAWKQGVLTTAVKEGRWIFIEDFDTAPNDVISVVLSLIERRELLIPNRGEVIKAGRGFRILASIQTILNLTGQETLPALHTIGAHFWQRVHVQMPSHAEICQIINTKHPILHCFLPIIIDVYKRLQNLPQKSPDFTKSRNNYGRTIGPRDLMKWCRRLEGVLIKSGSTASHDSTDEGTRYEMFLEATDCFAASSRDTYTRKNVISIIAEVMQIEPQRAEHFINAHFPRYEELSKGLIVGRANLTKQVQIKKSRNSSRPFANTTSAMRLLEQIGVAIKFSEPVLLVGETGIGKTTAVQQISDSLGYKLTVVNLSQQCEVSDLLGSYKPVNVRLLAVPLKDEFDELFTLTGLSASKNQKYFELLNKYFAKNQWTRVLKLWREAPKMFEQILSTISETKESFLDSASEKPAKRRKTESRTKLLLNLKPRWEKFAENLDQFDMQLRRGSKGFAFSFVESNIIKAARNGDWVLLDEINLASPDTLESIADLLHNSSEESPSILLSETGDIKRIYAHPDFRIFGAMNPATDVGKRDLPPSLRSRFTEIYVDDPDRNLSDLINIAQVYLKGFINNDENAIHDVAKLYIQTKKLAEEKRLVDGANQVPHFSLRTFTRVLSYVKVMAPLYGLRRALAEGFSMGFLTLLDRESEKILVPLIDHQLLANQKNSKAILSQTPKYPVDGKHYVPFMSASGNRHYWLLKGHKLCEEQQHYIRTPSVDRNILNLVRAISTRLYPVLIQGPTSSGKTSMVEYLAKVSGNKFVRINNHEHTDLQEYLGSYMSDSDGRLKFQEGVLIQALRQGHWIILDELNLAPTDVLEALNRLLDDNREILIPETQEIVRPHDNFMLFATQNPPGHYGGRKTLSRAFRNRFLELHFDDIPEEELETILSTRCQNVAPSDCRRIVKVYKELVRLRQANRLFEHKNSFATLRDLFRWAFRSYDTREQLAANGYMLLAERVRNIEERNAVKLVIENVMKVKLNPAEQLYNASLSSEIKLYNTESNSQEIVWTKAMKRLYILVAHAIRNNEPVLLVGETGCGKTTVCQMLAEAFSKLLFTVNAHQNLETGDLIGAQRPIRNRTVLMENLKQALSKALSYSSNVNKDQDLDDLVEAYQMLPEEIIDRIPPEDRQFIHSTKIKLSSLFEWHDGGLVQAMKEGQFFLLDEISLADDAVLERLNSVLETERTILLAEKGTENSFVKAANGFQIFGTMNPGGDYGKRELSPALRNRFTEIWVPALSDQDDILQIVESKLNQKFRIFTKAMVQFAEWFAQTHRHISMGSISIRDMLTWIKFMNECSSEDIYFCIVQGVAMVYIDTIGANPAALLAVNNENIAEERKKCLHYLGTLLKYDILPYYTNPIQIINQECRLEIGGFHLPKRSNSKMCQGYAFDAPTTKVNAMRVIRAFQVRKPILIEGNPGVGKTTLINALALACNQPLTRINLSEQTDLMDLFGSDLPVDGAEIGQFAWRDAPFLQAMQKGEWVLLDEMNLASQSVLEGLNACLDHRGQVYISELDKTFLCHPDFFVFAAQNPHHQGGGRKGLPSSFVNRFTVVYADVLSYNDLKVICKKSFPDISEETISCMISFVSKLEEEIIEKRSFGAQGGPWEFNLRDIMRWLQILTSKISFLQATHPSDLIQNIFRQRFRTAKDCLEIDKMRVEIFPSTDTSRHLFHNITPNGYQIGLAYLPRNPLIQKATFPTVDLTGRLSELESIMICVQQNIPCLLVGTSGSGKTTLLQYLSAITGNRLVTFPLNSDTDTMDLIGGFEQADPQRTANMFLEDLTEYMCQKILSYLPYQLPFEAIELVELLKNEEPPSHQLFLTLAQKLSLIASQTNNIDFDDFAKLCHSHSEKLKVLESIQFEWVNGVLVKTLQQGDWLILDNANLCSSSVLDRLNSLLEPNGSLCINEHCGPNGEPRVIKPHPNFRIFMTMDPKFGELSRSMRNRTLEIYLEPHQLHLFKQSPVPLRSEASMQRFRYVLKTLEQTGTKEISSAIENLSRSDLSLLPRFRSLFDHVKATELWPVIQSYTSICEDLVNERMKNILIETYNSLNDKSLLEAQVMHPLQNSPLVSTIVRSQKSEQVIWLGAIFDFFLDITVAFSAHDRQKAELEHLKPKNMNRFQRSLIKKRAPAVAKDSTVNVAEFLDITLQCLRKFLQCNLLIKEHWGKMKSTVSSLLRFCQETFRLVTNSTFEEETFQAHLTIGRDTLITMKTDNLSIAQTLIETLEEKFSCGFKLTTGLSMEPMWKNLRPLPISNINVFTTLLALEDLAVRFDSLKWKALNTVSDLGNITNSLIKAYRLILTSRVDGTALVTSLTQEIAFLEKGIGKEKENTTPYFKKQFEAIRQYQIINEIWSDSDEIFVDVNTLVLSDYPTLMSLNFGTSTFSSKPLQIVDFFFGSDCELSPVTNSLLPQTLERLNDIESIQLSSLRLLEAELPILSQKFATLSSELHRKPSLKLKNILLTLIEKVVESHGSDIIEFWNTLCANINEKSSPKFLNDTIVSPYLREILENNFLSSLHHCKAAESLGNPTLKSLALAWIEFAIGSIKLYVPDKAYDPDKRQRLELEQHANTKETLMQKLNSLRNFERLFSGQDFNLRCQILENDLKELGKPPEILQNIYRPEISEILQLQGEFNNLLNIVLETKLVAAINKDGVNLQTIKLLQTNTNQIISRLSHRYKAYKDLTRPIICILRCLQIGLSLAIAEESTSESSNEIISELEKLTPFMATSDLVAEKFANSYPFEYITMFATKAKCERISNLQPDARHSILKTVNELYNAWKSRLETDRSMAESRGGLYRYRGGMEDENEIQEEQFEELFPSYNEESTQKLKSRQSSEIRDNAVKLAKAHAEIFFGTARPVESVKGLMKDMSTGISSHFLANSNYGCFNMTSAFLPGILLLLDSKIKEYGSNVNTESYNFYTSPNLPECRKLVILVHRIQSRFLELQQNDDIKHLQPLENVLLSCSELLKFYHTDPLAKIITKVENIHTFMHEWQFGGWASKSNTALNLYEDITSTIISWRRLELSAWAGIFDMEIVRCEDDAKSWWFIAYEIIIVAPLLISGSDSEVKAYAKKLLTELETYFQSAILGQYSQRLLLLKQLQKHIEILKLEVPSMSIILRALTNFISFYSRFEKIIVNKLKKDRSGLDKSMRDVLLMASWKDTNIIALQESAKRSHHKLFKIVRKFRDILSQPVEAFLKQGLPDEEIGTDLSLEKLSFPNVTIDSSALILCSSNVPGWSLKSKRLVNVSNTVRLMLDTARIPTEAINETSILESFLGSIIDSMTELQKSTPSTLSKENQNYVNHLKSRKKKLFADTLKDLRMMGIKYNLGSDILLEQASLSILLTEMGCWKDFVCQAAEYYFHKSIDSILLARSSVKQHSPDLSSAEVTRSMGFLEGLLQITTSQHNFLSSAGSALKKLDLNLRMMKSLWAPDYGIRTDSIISNHYKVLQWLPNILQVGLEVIEIHSKFGKIDSGTIQSNLESWISRFTNLKQRWDDLPCLPSKIVTTERLSLQYMIYDAAQQLAIELVDLRETRPDLIFIINPMIPWTRITSCDENVNSTSSSIIELDSSLSRLADSVLVAVENYKKEISYLPISTDDLGWFIKSSSTTQSSLKALHLETITDQIEDCFILLARLDLNDAQTSEKAGACFAMVLPLLQQYLLIFLEGFKRYVHTHRTTCKTSYILAKSFCQIATKGFCTPSEKSDIEDGNSESLEGGTGLGDGKGAEDISKDVHDEDLEELAQEPCTQEKDEIMDEPDAVDMADCDMEGQTDDNHEVEEDNNLSEDDKNEDQIDEEAGSVDDLDPSAIDEKMWDGDDQEADKDQQGNESKGNSSKDELAAAQENQKSRSEQDDKNDETIDDQVEDEAVGDEQKDEVIPQNELERQDPYTNEVEALNLPDDMALDEEDQNGISEDEDGLDSLSDVDKSELQDMVSNTDENENGDKEGEKIDDQGDIEENFPEAEIDDSKGKDGEDGEEKMDEVGEKQIEDENMSNQEIEEELLRDHDDQNQGHNEEIIPSDNNKGVGESNDDFNDDGNPDIRSKSNQDDGGQKANSSKDEAEGSNQDQSANFNPSKSVNDENQETSNIAESFKKLGDVLEEWHRQQTKNNDLSDEKTEEKICLNDTIYDTQHLQDENATPDTQALGTAAEEQAQALDEAMGIDEELKDFPDQYLPVDDVKYDDDSSNDMEIDESQTLRDEELNESNHGQVGAVIKHTKNIEIQNNSQEYTEEIDAEVDQRFEQIHLDNDDSAKSSQISHQQWAHYEGITRDLSLSLTEQLRLILAPTMATKMRGDFRTGKRLNIKRIIPYIASQYKRDKIWMRRSLPSKRNYQVMLAVDDSKSMGESGSGLLAFETLVMVSKSLSMLEVGEICVIGFGEDVKIAHDFDTTFSSNSGLKILQNFGFQQNRTDIPLLVKRSMEIFRSARAKANRSTADLWQLELIISDGICESNDHDKIKRLIREATEERIMIVFVIVDDVKSKKGGQSVMDLSQAMFIDGTVTTSRYLDSFPFQYYIVVNNVRDLPGILATLLRQWFQEIAESSC</sequence>
<feature type="compositionally biased region" description="Basic and acidic residues" evidence="11">
    <location>
        <begin position="4275"/>
        <end position="4285"/>
    </location>
</feature>
<organism evidence="13 14">
    <name type="scientific">Golovinomyces cichoracearum</name>
    <dbReference type="NCBI Taxonomy" id="62708"/>
    <lineage>
        <taxon>Eukaryota</taxon>
        <taxon>Fungi</taxon>
        <taxon>Dikarya</taxon>
        <taxon>Ascomycota</taxon>
        <taxon>Pezizomycotina</taxon>
        <taxon>Leotiomycetes</taxon>
        <taxon>Erysiphales</taxon>
        <taxon>Erysiphaceae</taxon>
        <taxon>Golovinomyces</taxon>
    </lineage>
</organism>
<proteinExistence type="inferred from homology"/>
<feature type="region of interest" description="Disordered" evidence="11">
    <location>
        <begin position="4097"/>
        <end position="4425"/>
    </location>
</feature>
<dbReference type="InterPro" id="IPR036465">
    <property type="entry name" value="vWFA_dom_sf"/>
</dbReference>
<evidence type="ECO:0000256" key="6">
    <source>
        <dbReference type="ARBA" id="ARBA00022741"/>
    </source>
</evidence>
<dbReference type="PANTHER" id="PTHR48103:SF2">
    <property type="entry name" value="MIDASIN"/>
    <property type="match status" value="1"/>
</dbReference>
<feature type="compositionally biased region" description="Acidic residues" evidence="11">
    <location>
        <begin position="4187"/>
        <end position="4203"/>
    </location>
</feature>
<feature type="compositionally biased region" description="Basic and acidic residues" evidence="11">
    <location>
        <begin position="4372"/>
        <end position="4394"/>
    </location>
</feature>
<evidence type="ECO:0000313" key="13">
    <source>
        <dbReference type="EMBL" id="RKF62385.1"/>
    </source>
</evidence>
<evidence type="ECO:0000256" key="7">
    <source>
        <dbReference type="ARBA" id="ARBA00022840"/>
    </source>
</evidence>
<dbReference type="GO" id="GO:0005524">
    <property type="term" value="F:ATP binding"/>
    <property type="evidence" value="ECO:0007669"/>
    <property type="project" value="UniProtKB-KW"/>
</dbReference>
<evidence type="ECO:0000256" key="11">
    <source>
        <dbReference type="SAM" id="MobiDB-lite"/>
    </source>
</evidence>
<dbReference type="Proteomes" id="UP000285405">
    <property type="component" value="Unassembled WGS sequence"/>
</dbReference>
<evidence type="ECO:0000313" key="14">
    <source>
        <dbReference type="Proteomes" id="UP000285405"/>
    </source>
</evidence>
<evidence type="ECO:0000256" key="8">
    <source>
        <dbReference type="ARBA" id="ARBA00023186"/>
    </source>
</evidence>
<dbReference type="PANTHER" id="PTHR48103">
    <property type="entry name" value="MIDASIN-RELATED"/>
    <property type="match status" value="1"/>
</dbReference>
<feature type="compositionally biased region" description="Acidic residues" evidence="11">
    <location>
        <begin position="4097"/>
        <end position="4138"/>
    </location>
</feature>
<evidence type="ECO:0000256" key="3">
    <source>
        <dbReference type="ARBA" id="ARBA00007188"/>
    </source>
</evidence>
<feature type="compositionally biased region" description="Acidic residues" evidence="11">
    <location>
        <begin position="4286"/>
        <end position="4298"/>
    </location>
</feature>